<dbReference type="Proteomes" id="UP001164746">
    <property type="component" value="Chromosome 4"/>
</dbReference>
<proteinExistence type="predicted"/>
<feature type="chain" id="PRO_5047430422" evidence="1">
    <location>
        <begin position="19"/>
        <end position="183"/>
    </location>
</feature>
<feature type="signal peptide" evidence="1">
    <location>
        <begin position="1"/>
        <end position="18"/>
    </location>
</feature>
<accession>A0ABY7E488</accession>
<evidence type="ECO:0000313" key="3">
    <source>
        <dbReference type="Proteomes" id="UP001164746"/>
    </source>
</evidence>
<keyword evidence="3" id="KW-1185">Reference proteome</keyword>
<evidence type="ECO:0000256" key="1">
    <source>
        <dbReference type="SAM" id="SignalP"/>
    </source>
</evidence>
<dbReference type="EMBL" id="CP111015">
    <property type="protein sequence ID" value="WAR03782.1"/>
    <property type="molecule type" value="Genomic_DNA"/>
</dbReference>
<reference evidence="2" key="1">
    <citation type="submission" date="2022-11" db="EMBL/GenBank/DDBJ databases">
        <title>Centuries of genome instability and evolution in soft-shell clam transmissible cancer (bioRxiv).</title>
        <authorList>
            <person name="Hart S.F.M."/>
            <person name="Yonemitsu M.A."/>
            <person name="Giersch R.M."/>
            <person name="Beal B.F."/>
            <person name="Arriagada G."/>
            <person name="Davis B.W."/>
            <person name="Ostrander E.A."/>
            <person name="Goff S.P."/>
            <person name="Metzger M.J."/>
        </authorList>
    </citation>
    <scope>NUCLEOTIDE SEQUENCE</scope>
    <source>
        <strain evidence="2">MELC-2E11</strain>
        <tissue evidence="2">Siphon/mantle</tissue>
    </source>
</reference>
<sequence length="183" mass="20584">MLTEIATFLTLFFAHIKTYSTVCVGTSGISGTKNDLIRDLDGMLEGDEKKAADGAISLHDEDTMDRLAAMRMAQATVGGSLFGDRRAGHAEEEPKRWFKSCWWCGGSGKKAAKPKQTSINKLSTWNHGDNEVSSEGVQRNSVLRNLYKIMAMQRRPHDAQAGIYRRGLPSWMYKSKNQYGWWF</sequence>
<organism evidence="2 3">
    <name type="scientific">Mya arenaria</name>
    <name type="common">Soft-shell clam</name>
    <dbReference type="NCBI Taxonomy" id="6604"/>
    <lineage>
        <taxon>Eukaryota</taxon>
        <taxon>Metazoa</taxon>
        <taxon>Spiralia</taxon>
        <taxon>Lophotrochozoa</taxon>
        <taxon>Mollusca</taxon>
        <taxon>Bivalvia</taxon>
        <taxon>Autobranchia</taxon>
        <taxon>Heteroconchia</taxon>
        <taxon>Euheterodonta</taxon>
        <taxon>Imparidentia</taxon>
        <taxon>Neoheterodontei</taxon>
        <taxon>Myida</taxon>
        <taxon>Myoidea</taxon>
        <taxon>Myidae</taxon>
        <taxon>Mya</taxon>
    </lineage>
</organism>
<feature type="non-terminal residue" evidence="2">
    <location>
        <position position="183"/>
    </location>
</feature>
<gene>
    <name evidence="2" type="ORF">MAR_010340</name>
</gene>
<evidence type="ECO:0000313" key="2">
    <source>
        <dbReference type="EMBL" id="WAR03782.1"/>
    </source>
</evidence>
<keyword evidence="1" id="KW-0732">Signal</keyword>
<protein>
    <submittedName>
        <fullName evidence="2">Uncharacterized protein</fullName>
    </submittedName>
</protein>
<name>A0ABY7E488_MYAAR</name>